<dbReference type="GO" id="GO:0009007">
    <property type="term" value="F:site-specific DNA-methyltransferase (adenine-specific) activity"/>
    <property type="evidence" value="ECO:0007669"/>
    <property type="project" value="UniProtKB-EC"/>
</dbReference>
<dbReference type="InterPro" id="IPR025931">
    <property type="entry name" value="TaqI_C"/>
</dbReference>
<dbReference type="Pfam" id="PF25120">
    <property type="entry name" value="DUF7814"/>
    <property type="match status" value="1"/>
</dbReference>
<dbReference type="EMBL" id="OCNH01000010">
    <property type="protein sequence ID" value="SOD99774.1"/>
    <property type="molecule type" value="Genomic_DNA"/>
</dbReference>
<dbReference type="Gene3D" id="3.40.50.150">
    <property type="entry name" value="Vaccinia Virus protein VP39"/>
    <property type="match status" value="2"/>
</dbReference>
<protein>
    <recommendedName>
        <fullName evidence="1">site-specific DNA-methyltransferase (adenine-specific)</fullName>
        <ecNumber evidence="1">2.1.1.72</ecNumber>
    </recommendedName>
</protein>
<feature type="domain" description="Type II methyltransferase M.TaqI-like" evidence="8">
    <location>
        <begin position="636"/>
        <end position="925"/>
    </location>
</feature>
<sequence length="1214" mass="140057">MQLTARTPAKSLDRVYALQPATREQIERFKTSYLKLLPLINEKESEENVKDHLMDFLKEVYYRDAHVVAPKGKTDFVIHLGKDATTQAGVLFEVKRPANKGEMITRQNLNVKAFHELLLYYFQERQRSQNSDIRHCVITNVFEWFIFDAALIDRLFYRNAHLTKEYKAWATGQKVSKNNDLFYNEIVKPFLAELTDEIPFTYFDIRDYQKIVADADKVNDKALLSLYKILSPTHLLKLPTATDSNRLNPKFYSELLHLIGLEEVKEGGKKVIRRKEAGKRDEGSLLENTLIELDSSGKFYQLHDRSQYGATTDEQLFSVALELCITWVNRILFLKLLESQLVKYHSGNKDYTFLNRETIPDFDELNKLFFRVLARKPSERQASIQTKFGRVPYLNSSLFETTELENDSIGVNQLDNGLTLPILRNSVLSDNPAYKNTKEVSTLAYLFAFLDAYDFASESREEIQEKNRTLINASVLGLIFEKINGYKDGSFYTPGFITEYMCRETIRKAVVQKFNDAKGWDCKDFADLENKDLDRAEANTLINEVRICDPAVGSGHFLVSALNELIAVKSDLGILQDATGKRIKDYTVSILNDELIVQDEDETPFQYVLGATGKPTAERQRVQKTLFHEKQSIIENCLFGVDINPNSVKICRLRLWIELLKNAYYTDESGFTELETLPNIDINIKQGNSLLSKFSLTEDLSDVFKKQKFSLRTYKDAVTAYKEVKTKDAKSELQRFINEIKSQFRETVSNRDPKRKKLADLRGQRVLLNNNIDIFGNPIKDPKLVAAEISRTDKYIEQIETEIANIENNALYRGSFEWRFEFPEVLNDKGDFVGFNAIIGNPPYGDLFSVKEKEYIKNSYKTYQYKFDAYIYFSELGLKIASDKGILCYIAPELWLNLETTQKLRDYIANNAFLATVNVWGENVFEDAVVNTATFLCQKSVTNEYFEITYRQNSWKIQLSEWKLNINKKIEYRIPPIIYSLIQKIEQNSFRLSEYGEVIQGITPYDSYRGHSKETIKNRVFHSNQFIDDTSGKWLDGKHIERYVQKWGGEWLRYGEWLAAPREKRFFEGNRILFREIPGVNKRIQACAVKEVYYHGHSISPFKPFEIHTSKIPFIIGCSNSKLISFYGQKTLPNFGKDIFPKLNPSDIKQIPIVKADNQEQEEISDIVNKILTAKAIDSTADTSALEAEIDSLVYGLYGLTDEEIAIVEGKSVF</sequence>
<evidence type="ECO:0000256" key="7">
    <source>
        <dbReference type="ARBA" id="ARBA00047942"/>
    </source>
</evidence>
<dbReference type="PROSITE" id="PS00092">
    <property type="entry name" value="N6_MTASE"/>
    <property type="match status" value="1"/>
</dbReference>
<evidence type="ECO:0000313" key="13">
    <source>
        <dbReference type="Proteomes" id="UP000219452"/>
    </source>
</evidence>
<dbReference type="GO" id="GO:0009307">
    <property type="term" value="P:DNA restriction-modification system"/>
    <property type="evidence" value="ECO:0007669"/>
    <property type="project" value="UniProtKB-KW"/>
</dbReference>
<evidence type="ECO:0000259" key="11">
    <source>
        <dbReference type="Pfam" id="PF25120"/>
    </source>
</evidence>
<evidence type="ECO:0000256" key="2">
    <source>
        <dbReference type="ARBA" id="ARBA00022603"/>
    </source>
</evidence>
<dbReference type="SUPFAM" id="SSF53335">
    <property type="entry name" value="S-adenosyl-L-methionine-dependent methyltransferases"/>
    <property type="match status" value="1"/>
</dbReference>
<keyword evidence="3" id="KW-0808">Transferase</keyword>
<dbReference type="AlphaFoldDB" id="A0A286GXI4"/>
<dbReference type="OrthoDB" id="32195at2"/>
<dbReference type="InterPro" id="IPR056716">
    <property type="entry name" value="DUF7814"/>
</dbReference>
<dbReference type="PANTHER" id="PTHR33841:SF1">
    <property type="entry name" value="DNA METHYLTRANSFERASE A"/>
    <property type="match status" value="1"/>
</dbReference>
<dbReference type="PANTHER" id="PTHR33841">
    <property type="entry name" value="DNA METHYLTRANSFERASE YEEA-RELATED"/>
    <property type="match status" value="1"/>
</dbReference>
<keyword evidence="4" id="KW-0949">S-adenosyl-L-methionine</keyword>
<dbReference type="InterPro" id="IPR055573">
    <property type="entry name" value="DUF7149"/>
</dbReference>
<feature type="domain" description="TaqI-like C-terminal specificity" evidence="9">
    <location>
        <begin position="1034"/>
        <end position="1153"/>
    </location>
</feature>
<keyword evidence="13" id="KW-1185">Reference proteome</keyword>
<keyword evidence="5" id="KW-0680">Restriction system</keyword>
<evidence type="ECO:0000256" key="4">
    <source>
        <dbReference type="ARBA" id="ARBA00022691"/>
    </source>
</evidence>
<evidence type="ECO:0000256" key="5">
    <source>
        <dbReference type="ARBA" id="ARBA00022747"/>
    </source>
</evidence>
<evidence type="ECO:0000259" key="10">
    <source>
        <dbReference type="Pfam" id="PF23653"/>
    </source>
</evidence>
<dbReference type="InterPro" id="IPR002052">
    <property type="entry name" value="DNA_methylase_N6_adenine_CS"/>
</dbReference>
<dbReference type="Pfam" id="PF07669">
    <property type="entry name" value="Eco57I"/>
    <property type="match status" value="1"/>
</dbReference>
<evidence type="ECO:0000313" key="12">
    <source>
        <dbReference type="EMBL" id="SOD99774.1"/>
    </source>
</evidence>
<dbReference type="GO" id="GO:0032259">
    <property type="term" value="P:methylation"/>
    <property type="evidence" value="ECO:0007669"/>
    <property type="project" value="UniProtKB-KW"/>
</dbReference>
<keyword evidence="2 12" id="KW-0489">Methyltransferase</keyword>
<reference evidence="13" key="1">
    <citation type="submission" date="2017-09" db="EMBL/GenBank/DDBJ databases">
        <authorList>
            <person name="Varghese N."/>
            <person name="Submissions S."/>
        </authorList>
    </citation>
    <scope>NUCLEOTIDE SEQUENCE [LARGE SCALE GENOMIC DNA]</scope>
    <source>
        <strain evidence="13">DSM 29961</strain>
    </source>
</reference>
<dbReference type="RefSeq" id="WP_097132166.1">
    <property type="nucleotide sequence ID" value="NZ_OCNH01000010.1"/>
</dbReference>
<gene>
    <name evidence="12" type="ORF">SAMN06269250_0157</name>
</gene>
<comment type="catalytic activity">
    <reaction evidence="7">
        <text>a 2'-deoxyadenosine in DNA + S-adenosyl-L-methionine = an N(6)-methyl-2'-deoxyadenosine in DNA + S-adenosyl-L-homocysteine + H(+)</text>
        <dbReference type="Rhea" id="RHEA:15197"/>
        <dbReference type="Rhea" id="RHEA-COMP:12418"/>
        <dbReference type="Rhea" id="RHEA-COMP:12419"/>
        <dbReference type="ChEBI" id="CHEBI:15378"/>
        <dbReference type="ChEBI" id="CHEBI:57856"/>
        <dbReference type="ChEBI" id="CHEBI:59789"/>
        <dbReference type="ChEBI" id="CHEBI:90615"/>
        <dbReference type="ChEBI" id="CHEBI:90616"/>
        <dbReference type="EC" id="2.1.1.72"/>
    </reaction>
</comment>
<dbReference type="InterPro" id="IPR011639">
    <property type="entry name" value="MethylTrfase_TaqI-like_dom"/>
</dbReference>
<dbReference type="Pfam" id="PF23653">
    <property type="entry name" value="DUF7149"/>
    <property type="match status" value="1"/>
</dbReference>
<dbReference type="GO" id="GO:0003677">
    <property type="term" value="F:DNA binding"/>
    <property type="evidence" value="ECO:0007669"/>
    <property type="project" value="UniProtKB-KW"/>
</dbReference>
<dbReference type="Proteomes" id="UP000219452">
    <property type="component" value="Unassembled WGS sequence"/>
</dbReference>
<evidence type="ECO:0000256" key="3">
    <source>
        <dbReference type="ARBA" id="ARBA00022679"/>
    </source>
</evidence>
<proteinExistence type="predicted"/>
<dbReference type="InterPro" id="IPR029063">
    <property type="entry name" value="SAM-dependent_MTases_sf"/>
</dbReference>
<name>A0A286GXI4_9BACT</name>
<evidence type="ECO:0000256" key="6">
    <source>
        <dbReference type="ARBA" id="ARBA00023125"/>
    </source>
</evidence>
<keyword evidence="6" id="KW-0238">DNA-binding</keyword>
<evidence type="ECO:0000256" key="1">
    <source>
        <dbReference type="ARBA" id="ARBA00011900"/>
    </source>
</evidence>
<dbReference type="PRINTS" id="PR00507">
    <property type="entry name" value="N12N6MTFRASE"/>
</dbReference>
<accession>A0A286GXI4</accession>
<evidence type="ECO:0000259" key="8">
    <source>
        <dbReference type="Pfam" id="PF07669"/>
    </source>
</evidence>
<dbReference type="InterPro" id="IPR050953">
    <property type="entry name" value="N4_N6_ade-DNA_methylase"/>
</dbReference>
<feature type="domain" description="DUF7814" evidence="11">
    <location>
        <begin position="244"/>
        <end position="471"/>
    </location>
</feature>
<dbReference type="Pfam" id="PF12950">
    <property type="entry name" value="TaqI_C"/>
    <property type="match status" value="1"/>
</dbReference>
<dbReference type="EC" id="2.1.1.72" evidence="1"/>
<evidence type="ECO:0000259" key="9">
    <source>
        <dbReference type="Pfam" id="PF12950"/>
    </source>
</evidence>
<organism evidence="12 13">
    <name type="scientific">Spirosoma fluviale</name>
    <dbReference type="NCBI Taxonomy" id="1597977"/>
    <lineage>
        <taxon>Bacteria</taxon>
        <taxon>Pseudomonadati</taxon>
        <taxon>Bacteroidota</taxon>
        <taxon>Cytophagia</taxon>
        <taxon>Cytophagales</taxon>
        <taxon>Cytophagaceae</taxon>
        <taxon>Spirosoma</taxon>
    </lineage>
</organism>
<feature type="domain" description="DUF7149" evidence="10">
    <location>
        <begin position="7"/>
        <end position="243"/>
    </location>
</feature>